<dbReference type="PROSITE" id="PS50011">
    <property type="entry name" value="PROTEIN_KINASE_DOM"/>
    <property type="match status" value="1"/>
</dbReference>
<keyword evidence="7" id="KW-1133">Transmembrane helix</keyword>
<keyword evidence="7" id="KW-0812">Transmembrane</keyword>
<dbReference type="PROSITE" id="PS00107">
    <property type="entry name" value="PROTEIN_KINASE_ATP"/>
    <property type="match status" value="1"/>
</dbReference>
<dbReference type="Gene3D" id="1.10.510.10">
    <property type="entry name" value="Transferase(Phosphotransferase) domain 1"/>
    <property type="match status" value="1"/>
</dbReference>
<keyword evidence="7" id="KW-0472">Membrane</keyword>
<keyword evidence="3" id="KW-0418">Kinase</keyword>
<keyword evidence="4 5" id="KW-0067">ATP-binding</keyword>
<dbReference type="InterPro" id="IPR000719">
    <property type="entry name" value="Prot_kinase_dom"/>
</dbReference>
<evidence type="ECO:0000256" key="5">
    <source>
        <dbReference type="PROSITE-ProRule" id="PRU10141"/>
    </source>
</evidence>
<dbReference type="Pfam" id="PF14559">
    <property type="entry name" value="TPR_19"/>
    <property type="match status" value="1"/>
</dbReference>
<accession>A0ABM7WNT7</accession>
<evidence type="ECO:0000256" key="6">
    <source>
        <dbReference type="SAM" id="MobiDB-lite"/>
    </source>
</evidence>
<reference evidence="10" key="1">
    <citation type="journal article" date="2022" name="Int. J. Syst. Evol. Microbiol.">
        <title>Anaeromyxobacter oryzae sp. nov., Anaeromyxobacter diazotrophicus sp. nov. and Anaeromyxobacter paludicola sp. nov., isolated from paddy soils.</title>
        <authorList>
            <person name="Itoh H."/>
            <person name="Xu Z."/>
            <person name="Mise K."/>
            <person name="Masuda Y."/>
            <person name="Ushijima N."/>
            <person name="Hayakawa C."/>
            <person name="Shiratori Y."/>
            <person name="Senoo K."/>
        </authorList>
    </citation>
    <scope>NUCLEOTIDE SEQUENCE [LARGE SCALE GENOMIC DNA]</scope>
    <source>
        <strain evidence="10">Red232</strain>
    </source>
</reference>
<evidence type="ECO:0000256" key="7">
    <source>
        <dbReference type="SAM" id="Phobius"/>
    </source>
</evidence>
<keyword evidence="1" id="KW-0808">Transferase</keyword>
<dbReference type="SMART" id="SM00220">
    <property type="entry name" value="S_TKc"/>
    <property type="match status" value="1"/>
</dbReference>
<dbReference type="InterPro" id="IPR011990">
    <property type="entry name" value="TPR-like_helical_dom_sf"/>
</dbReference>
<dbReference type="EMBL" id="AP025591">
    <property type="protein sequence ID" value="BDG01134.1"/>
    <property type="molecule type" value="Genomic_DNA"/>
</dbReference>
<dbReference type="InterPro" id="IPR017441">
    <property type="entry name" value="Protein_kinase_ATP_BS"/>
</dbReference>
<dbReference type="Pfam" id="PF00069">
    <property type="entry name" value="Pkinase"/>
    <property type="match status" value="1"/>
</dbReference>
<dbReference type="Gene3D" id="3.30.200.20">
    <property type="entry name" value="Phosphorylase Kinase, domain 1"/>
    <property type="match status" value="1"/>
</dbReference>
<dbReference type="InterPro" id="IPR011009">
    <property type="entry name" value="Kinase-like_dom_sf"/>
</dbReference>
<feature type="transmembrane region" description="Helical" evidence="7">
    <location>
        <begin position="321"/>
        <end position="341"/>
    </location>
</feature>
<feature type="binding site" evidence="5">
    <location>
        <position position="90"/>
    </location>
    <ligand>
        <name>ATP</name>
        <dbReference type="ChEBI" id="CHEBI:30616"/>
    </ligand>
</feature>
<feature type="domain" description="Protein kinase" evidence="8">
    <location>
        <begin position="61"/>
        <end position="307"/>
    </location>
</feature>
<evidence type="ECO:0000256" key="3">
    <source>
        <dbReference type="ARBA" id="ARBA00022777"/>
    </source>
</evidence>
<dbReference type="PANTHER" id="PTHR43289:SF34">
    <property type="entry name" value="SERINE_THREONINE-PROTEIN KINASE YBDM-RELATED"/>
    <property type="match status" value="1"/>
</dbReference>
<keyword evidence="2 5" id="KW-0547">Nucleotide-binding</keyword>
<organism evidence="9 10">
    <name type="scientific">Anaeromyxobacter oryzae</name>
    <dbReference type="NCBI Taxonomy" id="2918170"/>
    <lineage>
        <taxon>Bacteria</taxon>
        <taxon>Pseudomonadati</taxon>
        <taxon>Myxococcota</taxon>
        <taxon>Myxococcia</taxon>
        <taxon>Myxococcales</taxon>
        <taxon>Cystobacterineae</taxon>
        <taxon>Anaeromyxobacteraceae</taxon>
        <taxon>Anaeromyxobacter</taxon>
    </lineage>
</organism>
<dbReference type="Proteomes" id="UP001162891">
    <property type="component" value="Chromosome"/>
</dbReference>
<protein>
    <recommendedName>
        <fullName evidence="8">Protein kinase domain-containing protein</fullName>
    </recommendedName>
</protein>
<dbReference type="SUPFAM" id="SSF48452">
    <property type="entry name" value="TPR-like"/>
    <property type="match status" value="1"/>
</dbReference>
<gene>
    <name evidence="9" type="ORF">AMOR_01300</name>
</gene>
<evidence type="ECO:0000256" key="4">
    <source>
        <dbReference type="ARBA" id="ARBA00022840"/>
    </source>
</evidence>
<evidence type="ECO:0000313" key="10">
    <source>
        <dbReference type="Proteomes" id="UP001162891"/>
    </source>
</evidence>
<dbReference type="CDD" id="cd14014">
    <property type="entry name" value="STKc_PknB_like"/>
    <property type="match status" value="1"/>
</dbReference>
<dbReference type="PANTHER" id="PTHR43289">
    <property type="entry name" value="MITOGEN-ACTIVATED PROTEIN KINASE KINASE KINASE 20-RELATED"/>
    <property type="match status" value="1"/>
</dbReference>
<name>A0ABM7WNT7_9BACT</name>
<proteinExistence type="predicted"/>
<evidence type="ECO:0000256" key="1">
    <source>
        <dbReference type="ARBA" id="ARBA00022679"/>
    </source>
</evidence>
<dbReference type="SUPFAM" id="SSF56112">
    <property type="entry name" value="Protein kinase-like (PK-like)"/>
    <property type="match status" value="1"/>
</dbReference>
<feature type="region of interest" description="Disordered" evidence="6">
    <location>
        <begin position="1"/>
        <end position="22"/>
    </location>
</feature>
<evidence type="ECO:0000313" key="9">
    <source>
        <dbReference type="EMBL" id="BDG01134.1"/>
    </source>
</evidence>
<dbReference type="Gene3D" id="1.25.40.10">
    <property type="entry name" value="Tetratricopeptide repeat domain"/>
    <property type="match status" value="1"/>
</dbReference>
<evidence type="ECO:0000256" key="2">
    <source>
        <dbReference type="ARBA" id="ARBA00022741"/>
    </source>
</evidence>
<dbReference type="RefSeq" id="WP_248357532.1">
    <property type="nucleotide sequence ID" value="NZ_AP025591.1"/>
</dbReference>
<evidence type="ECO:0000259" key="8">
    <source>
        <dbReference type="PROSITE" id="PS50011"/>
    </source>
</evidence>
<keyword evidence="10" id="KW-1185">Reference proteome</keyword>
<sequence>MSKQAIPAPESADSPARPADREHLTTQLSALLAELARTDEIPVGAAAWSPELRPGGSIGRFRIVRELGKGGFGIVFEADDGDLGRRVAVKVLRPGTRIAAHAQGWLEREARAVASLNHPNIVTLHDFGNGPAGPYLVFELLQGTPLDLRLRRAPLPLEEALTISIDVARALVHAHAQGVVHRDLKPANVHLGPDGRAKVLDFGLAHLFGRGGGSGGTPAYMAPEQWTGGGDARSDLFALGVILFESLTGRRPYRAEKSWSEAQEPGPAPVLPLRAAPAGLRKLVGALVERDPAKRPQDARDVRDALLAIRRAHAGRVRRRVFAGAVASAVVAASVAGWLFATREPPAGERTKAVLAALENVSGEPALDATPGLLQAALAPSRRVRLVPPARLDQLAREARLPDAPRLDAERARALARLAGAAVVLVPSARREDGRSVVEVRAVEAESGRTLFVADAPVARADDLARAVDVLADHVRKDLAERAADRKIRRPVTQAVTSSAEAARHYYEGLDCLARRHAAPSASTGCAKQFEDALADDPGFALAHYQLALIASPQGAPAEWSRPHLQAALGAVDRLPARDSDLVRALAARHAGRFDEAARLYEAAIAESPDDPAALQAAADLQIARGDWAASLRYLEKLVQLAPEQEEPLMEWVESLGRLGRRDDLRELAARVEAEPRSARRSQALVQAQLWLGAPERALAVAREAVAERGDAEARLVRIAAMATGDFVAAEAAARAEAAALPEQPGRSALIARALVGQGRVRDALRLVDDAAANGMRVSRFDPSGVQELTYRFTRAMLVAARWDRAAVAGEAARVVALDHGTIYTGTLALTVALVGDDARAAPLADGSRCVRESLDALRAAHAGDATAALARLAVLEAEDPAPTACLAPAYLAAEVASSAGDHREALAAVARFRRVPPAGQWHPSAFLRSVLIAARAHHALGDDAAARREADRLLAILARADRDLPLLRDARAVGARF</sequence>